<organism evidence="1 2">
    <name type="scientific">Tritrichomonas musculus</name>
    <dbReference type="NCBI Taxonomy" id="1915356"/>
    <lineage>
        <taxon>Eukaryota</taxon>
        <taxon>Metamonada</taxon>
        <taxon>Parabasalia</taxon>
        <taxon>Tritrichomonadida</taxon>
        <taxon>Tritrichomonadidae</taxon>
        <taxon>Tritrichomonas</taxon>
    </lineage>
</organism>
<proteinExistence type="predicted"/>
<gene>
    <name evidence="1" type="ORF">M9Y10_032678</name>
</gene>
<protein>
    <submittedName>
        <fullName evidence="1">Uncharacterized protein</fullName>
    </submittedName>
</protein>
<evidence type="ECO:0000313" key="1">
    <source>
        <dbReference type="EMBL" id="KAK8838642.1"/>
    </source>
</evidence>
<accession>A0ABR2GXI1</accession>
<dbReference type="Proteomes" id="UP001470230">
    <property type="component" value="Unassembled WGS sequence"/>
</dbReference>
<sequence length="205" mass="23828">MMTSQLKAEPENGDTISIQNKLIQIKEDNDMMYDEAQKAQETNCFDIEITKDKGNAITICKKNTSTKAKVAKFKDKKCFLPSHEFITFSERKVIFISSIKLEPLSESKLKMAQQQKRDIEKRKCKRTLDVSKYLTKYSLKFLIMRTLYNLNPNINYIVVVKVQPNRNNRNNAIDFHDAQRMINSIGYETTINSNNDVVFEVINVK</sequence>
<name>A0ABR2GXI1_9EUKA</name>
<reference evidence="1 2" key="1">
    <citation type="submission" date="2024-04" db="EMBL/GenBank/DDBJ databases">
        <title>Tritrichomonas musculus Genome.</title>
        <authorList>
            <person name="Alves-Ferreira E."/>
            <person name="Grigg M."/>
            <person name="Lorenzi H."/>
            <person name="Galac M."/>
        </authorList>
    </citation>
    <scope>NUCLEOTIDE SEQUENCE [LARGE SCALE GENOMIC DNA]</scope>
    <source>
        <strain evidence="1 2">EAF2021</strain>
    </source>
</reference>
<evidence type="ECO:0000313" key="2">
    <source>
        <dbReference type="Proteomes" id="UP001470230"/>
    </source>
</evidence>
<dbReference type="EMBL" id="JAPFFF010000054">
    <property type="protein sequence ID" value="KAK8838642.1"/>
    <property type="molecule type" value="Genomic_DNA"/>
</dbReference>
<keyword evidence="2" id="KW-1185">Reference proteome</keyword>
<comment type="caution">
    <text evidence="1">The sequence shown here is derived from an EMBL/GenBank/DDBJ whole genome shotgun (WGS) entry which is preliminary data.</text>
</comment>